<dbReference type="AlphaFoldDB" id="A0A5J9TRB3"/>
<protein>
    <submittedName>
        <fullName evidence="1">Uncharacterized protein</fullName>
    </submittedName>
</protein>
<comment type="caution">
    <text evidence="1">The sequence shown here is derived from an EMBL/GenBank/DDBJ whole genome shotgun (WGS) entry which is preliminary data.</text>
</comment>
<dbReference type="Proteomes" id="UP000324897">
    <property type="component" value="Unassembled WGS sequence"/>
</dbReference>
<dbReference type="OrthoDB" id="439192at2759"/>
<gene>
    <name evidence="1" type="ORF">EJB05_40787</name>
</gene>
<evidence type="ECO:0000313" key="1">
    <source>
        <dbReference type="EMBL" id="TVU13251.1"/>
    </source>
</evidence>
<proteinExistence type="predicted"/>
<name>A0A5J9TRB3_9POAL</name>
<reference evidence="1 2" key="1">
    <citation type="journal article" date="2019" name="Sci. Rep.">
        <title>A high-quality genome of Eragrostis curvula grass provides insights into Poaceae evolution and supports new strategies to enhance forage quality.</title>
        <authorList>
            <person name="Carballo J."/>
            <person name="Santos B.A.C.M."/>
            <person name="Zappacosta D."/>
            <person name="Garbus I."/>
            <person name="Selva J.P."/>
            <person name="Gallo C.A."/>
            <person name="Diaz A."/>
            <person name="Albertini E."/>
            <person name="Caccamo M."/>
            <person name="Echenique V."/>
        </authorList>
    </citation>
    <scope>NUCLEOTIDE SEQUENCE [LARGE SCALE GENOMIC DNA]</scope>
    <source>
        <strain evidence="2">cv. Victoria</strain>
        <tissue evidence="1">Leaf</tissue>
    </source>
</reference>
<organism evidence="1 2">
    <name type="scientific">Eragrostis curvula</name>
    <name type="common">weeping love grass</name>
    <dbReference type="NCBI Taxonomy" id="38414"/>
    <lineage>
        <taxon>Eukaryota</taxon>
        <taxon>Viridiplantae</taxon>
        <taxon>Streptophyta</taxon>
        <taxon>Embryophyta</taxon>
        <taxon>Tracheophyta</taxon>
        <taxon>Spermatophyta</taxon>
        <taxon>Magnoliopsida</taxon>
        <taxon>Liliopsida</taxon>
        <taxon>Poales</taxon>
        <taxon>Poaceae</taxon>
        <taxon>PACMAD clade</taxon>
        <taxon>Chloridoideae</taxon>
        <taxon>Eragrostideae</taxon>
        <taxon>Eragrostidinae</taxon>
        <taxon>Eragrostis</taxon>
    </lineage>
</organism>
<dbReference type="Gramene" id="TVU13251">
    <property type="protein sequence ID" value="TVU13251"/>
    <property type="gene ID" value="EJB05_40787"/>
</dbReference>
<sequence length="168" mass="19849">MKTIKPFIGIDFLLWKEKMQDILKFLALDYVLHKVKPFPLTSCIEDYIEDYTEKMYEYHLKLEKWKNDNKFAKRIIKRSISEGIRGEFDDNEDTTASEFFHLIELRHRHVCTSFLIKRLTTSRYDGHSGLAKHIRSICDIASELKSFGMDISDLYLEHCISESMKSGE</sequence>
<feature type="non-terminal residue" evidence="1">
    <location>
        <position position="1"/>
    </location>
</feature>
<dbReference type="EMBL" id="RWGY01000035">
    <property type="protein sequence ID" value="TVU13251.1"/>
    <property type="molecule type" value="Genomic_DNA"/>
</dbReference>
<evidence type="ECO:0000313" key="2">
    <source>
        <dbReference type="Proteomes" id="UP000324897"/>
    </source>
</evidence>
<accession>A0A5J9TRB3</accession>
<keyword evidence="2" id="KW-1185">Reference proteome</keyword>